<feature type="region of interest" description="Disordered" evidence="1">
    <location>
        <begin position="708"/>
        <end position="729"/>
    </location>
</feature>
<feature type="compositionally biased region" description="Polar residues" evidence="1">
    <location>
        <begin position="46"/>
        <end position="55"/>
    </location>
</feature>
<feature type="region of interest" description="Disordered" evidence="1">
    <location>
        <begin position="518"/>
        <end position="693"/>
    </location>
</feature>
<feature type="compositionally biased region" description="Basic and acidic residues" evidence="1">
    <location>
        <begin position="578"/>
        <end position="588"/>
    </location>
</feature>
<feature type="domain" description="DUF7514" evidence="2">
    <location>
        <begin position="333"/>
        <end position="502"/>
    </location>
</feature>
<dbReference type="OrthoDB" id="5413703at2759"/>
<feature type="compositionally biased region" description="Low complexity" evidence="1">
    <location>
        <begin position="177"/>
        <end position="202"/>
    </location>
</feature>
<dbReference type="AlphaFoldDB" id="A0A9W8U5F2"/>
<reference evidence="3" key="1">
    <citation type="submission" date="2022-10" db="EMBL/GenBank/DDBJ databases">
        <title>Fusarium specimens isolated from Avocado Roots.</title>
        <authorList>
            <person name="Stajich J."/>
            <person name="Roper C."/>
            <person name="Heimlech-Rivalta G."/>
        </authorList>
    </citation>
    <scope>NUCLEOTIDE SEQUENCE</scope>
    <source>
        <strain evidence="3">CF00143</strain>
    </source>
</reference>
<keyword evidence="4" id="KW-1185">Reference proteome</keyword>
<feature type="compositionally biased region" description="Low complexity" evidence="1">
    <location>
        <begin position="246"/>
        <end position="255"/>
    </location>
</feature>
<accession>A0A9W8U5F2</accession>
<dbReference type="Proteomes" id="UP001152130">
    <property type="component" value="Unassembled WGS sequence"/>
</dbReference>
<dbReference type="EMBL" id="JAPDHF010000017">
    <property type="protein sequence ID" value="KAJ4007197.1"/>
    <property type="molecule type" value="Genomic_DNA"/>
</dbReference>
<feature type="compositionally biased region" description="Basic and acidic residues" evidence="1">
    <location>
        <begin position="61"/>
        <end position="70"/>
    </location>
</feature>
<proteinExistence type="predicted"/>
<dbReference type="PANTHER" id="PTHR39611">
    <property type="entry name" value="HYDROXYPROLINE-RICH GLYCOPROTEIN DZ-HRGP-RELATED"/>
    <property type="match status" value="1"/>
</dbReference>
<gene>
    <name evidence="3" type="ORF">NW766_009875</name>
</gene>
<dbReference type="Pfam" id="PF24355">
    <property type="entry name" value="DUF7514"/>
    <property type="match status" value="1"/>
</dbReference>
<evidence type="ECO:0000313" key="3">
    <source>
        <dbReference type="EMBL" id="KAJ4007197.1"/>
    </source>
</evidence>
<feature type="region of interest" description="Disordered" evidence="1">
    <location>
        <begin position="1"/>
        <end position="70"/>
    </location>
</feature>
<evidence type="ECO:0000259" key="2">
    <source>
        <dbReference type="Pfam" id="PF24355"/>
    </source>
</evidence>
<feature type="compositionally biased region" description="Basic and acidic residues" evidence="1">
    <location>
        <begin position="643"/>
        <end position="659"/>
    </location>
</feature>
<feature type="compositionally biased region" description="Pro residues" evidence="1">
    <location>
        <begin position="130"/>
        <end position="151"/>
    </location>
</feature>
<evidence type="ECO:0000256" key="1">
    <source>
        <dbReference type="SAM" id="MobiDB-lite"/>
    </source>
</evidence>
<protein>
    <recommendedName>
        <fullName evidence="2">DUF7514 domain-containing protein</fullName>
    </recommendedName>
</protein>
<feature type="region of interest" description="Disordered" evidence="1">
    <location>
        <begin position="118"/>
        <end position="324"/>
    </location>
</feature>
<name>A0A9W8U5F2_9HYPO</name>
<sequence length="729" mass="81372">MFAEPSPSPMGSLAMNGGAVGSRVHKADTKRIQIPQTRTKDDDSIASGSTASTDSQMRKRMSTDMSKEQVEDLVRKLTIDEMKTRWFDEIFEKVKSERKSIAINGGVARKLTKCIVVEEHSPTDNTPSSSEPPSPKSNPAKPTPSQQPAPQQPVREETKKPEPASAPVETKNKPNDPISSSRSSIGTTGSPSTSYVSDSTSSNQLPPRSKSTPRETSPPVTKPRPSVRFSKAPIILNEDPEPPRRTSPTRPASRAGPPTEPLRHSEPPRPASRAGPPAEPLRHAEPPRPASRAGPPTESLRHSEPPRPASRSGPPTEPTKQGPMLSAVDLKWGRLFDDRGDPTARLGQVLRGIANYLVAEYSPRNSLVVTPEKLKAFYHEYKLDNETFPFQQIFDCRPHGALDSLETLYQHLRCENHLVQRRPGGMPHIPSLTPAGFEHWMTCQIRAFPDQEAKRLNHIMADLPIIADGAFEDGKPERLPKQLSRHLLPAARHRETHDLVVDAITGWVKHTAENENDLRRNSSEDVYKSSSKEDKAGRYRPDDYRDRDSKHRRGPKDDYKPSPVPRSEPSSHRFIQRPKSENTMRPSRDSPVPSGSSHRARSPVSNRYRNSTPTVESSSGTPDNYDMPAPVHRNSYPSSSGRRNRDRDYRCPSSRDTKSPVEAVPRSLPRRDGDRRSSLIFEETGKDPNGMTYDEYLRLNPRPMRNAVVDDGGHYRNLPYSSGSDERAR</sequence>
<dbReference type="PANTHER" id="PTHR39611:SF1">
    <property type="entry name" value="HYDROXYPROLINE-RICH GLYCOPROTEIN DZ-HRGP"/>
    <property type="match status" value="1"/>
</dbReference>
<evidence type="ECO:0000313" key="4">
    <source>
        <dbReference type="Proteomes" id="UP001152130"/>
    </source>
</evidence>
<feature type="compositionally biased region" description="Basic and acidic residues" evidence="1">
    <location>
        <begin position="518"/>
        <end position="560"/>
    </location>
</feature>
<feature type="compositionally biased region" description="Polar residues" evidence="1">
    <location>
        <begin position="593"/>
        <end position="622"/>
    </location>
</feature>
<dbReference type="InterPro" id="IPR055936">
    <property type="entry name" value="DUF7514"/>
</dbReference>
<feature type="compositionally biased region" description="Polar residues" evidence="1">
    <location>
        <begin position="203"/>
        <end position="219"/>
    </location>
</feature>
<comment type="caution">
    <text evidence="3">The sequence shown here is derived from an EMBL/GenBank/DDBJ whole genome shotgun (WGS) entry which is preliminary data.</text>
</comment>
<organism evidence="3 4">
    <name type="scientific">Fusarium irregulare</name>
    <dbReference type="NCBI Taxonomy" id="2494466"/>
    <lineage>
        <taxon>Eukaryota</taxon>
        <taxon>Fungi</taxon>
        <taxon>Dikarya</taxon>
        <taxon>Ascomycota</taxon>
        <taxon>Pezizomycotina</taxon>
        <taxon>Sordariomycetes</taxon>
        <taxon>Hypocreomycetidae</taxon>
        <taxon>Hypocreales</taxon>
        <taxon>Nectriaceae</taxon>
        <taxon>Fusarium</taxon>
        <taxon>Fusarium incarnatum-equiseti species complex</taxon>
    </lineage>
</organism>